<dbReference type="AlphaFoldDB" id="D4RXP4"/>
<proteinExistence type="predicted"/>
<protein>
    <submittedName>
        <fullName evidence="1">Uncharacterized protein</fullName>
    </submittedName>
</protein>
<dbReference type="HOGENOM" id="CLU_3115623_0_0_9"/>
<dbReference type="RefSeq" id="WP_005601546.1">
    <property type="nucleotide sequence ID" value="NZ_GG663520.1"/>
</dbReference>
<name>D4RXP4_9FIRM</name>
<accession>D4RXP4</accession>
<sequence length="50" mass="5844">MDRCEPLKEYSEFIGNGILKDFLTNNRNEVRSMSLFEFDAEESVKDIIKA</sequence>
<dbReference type="Proteomes" id="UP000006238">
    <property type="component" value="Unassembled WGS sequence"/>
</dbReference>
<reference evidence="1 2" key="1">
    <citation type="submission" date="2010-02" db="EMBL/GenBank/DDBJ databases">
        <authorList>
            <person name="Weinstock G."/>
            <person name="Sodergren E."/>
            <person name="Clifton S."/>
            <person name="Fulton L."/>
            <person name="Fulton B."/>
            <person name="Courtney L."/>
            <person name="Fronick C."/>
            <person name="Harrison M."/>
            <person name="Strong C."/>
            <person name="Farmer C."/>
            <person name="Delahaunty K."/>
            <person name="Markovic C."/>
            <person name="Hall O."/>
            <person name="Minx P."/>
            <person name="Tomlinson C."/>
            <person name="Mitreva M."/>
            <person name="Nelson J."/>
            <person name="Hou S."/>
            <person name="Wollam A."/>
            <person name="Pepin K.H."/>
            <person name="Johnson M."/>
            <person name="Bhonagiri V."/>
            <person name="Zhang X."/>
            <person name="Suruliraj S."/>
            <person name="Warren W."/>
            <person name="Chinwalla A."/>
            <person name="Mardis E.R."/>
            <person name="Wilson R.K."/>
        </authorList>
    </citation>
    <scope>NUCLEOTIDE SEQUENCE [LARGE SCALE GENOMIC DNA]</scope>
    <source>
        <strain evidence="1 2">DSM 2876</strain>
    </source>
</reference>
<evidence type="ECO:0000313" key="2">
    <source>
        <dbReference type="Proteomes" id="UP000006238"/>
    </source>
</evidence>
<dbReference type="GeneID" id="98919391"/>
<keyword evidence="2" id="KW-1185">Reference proteome</keyword>
<evidence type="ECO:0000313" key="1">
    <source>
        <dbReference type="EMBL" id="EFF69406.1"/>
    </source>
</evidence>
<gene>
    <name evidence="1" type="ORF">BUTYVIB_00595</name>
</gene>
<organism evidence="1 2">
    <name type="scientific">Eshraghiella crossota DSM 2876</name>
    <dbReference type="NCBI Taxonomy" id="511680"/>
    <lineage>
        <taxon>Bacteria</taxon>
        <taxon>Bacillati</taxon>
        <taxon>Bacillota</taxon>
        <taxon>Clostridia</taxon>
        <taxon>Lachnospirales</taxon>
        <taxon>Lachnospiraceae</taxon>
        <taxon>Eshraghiella</taxon>
    </lineage>
</organism>
<dbReference type="EMBL" id="ABWN01000019">
    <property type="protein sequence ID" value="EFF69406.1"/>
    <property type="molecule type" value="Genomic_DNA"/>
</dbReference>
<comment type="caution">
    <text evidence="1">The sequence shown here is derived from an EMBL/GenBank/DDBJ whole genome shotgun (WGS) entry which is preliminary data.</text>
</comment>